<dbReference type="Proteomes" id="UP000255529">
    <property type="component" value="Unassembled WGS sequence"/>
</dbReference>
<gene>
    <name evidence="1" type="ORF">NCTC11544_00336</name>
</gene>
<organism evidence="1 2">
    <name type="scientific">Serratia quinivorans</name>
    <dbReference type="NCBI Taxonomy" id="137545"/>
    <lineage>
        <taxon>Bacteria</taxon>
        <taxon>Pseudomonadati</taxon>
        <taxon>Pseudomonadota</taxon>
        <taxon>Gammaproteobacteria</taxon>
        <taxon>Enterobacterales</taxon>
        <taxon>Yersiniaceae</taxon>
        <taxon>Serratia</taxon>
    </lineage>
</organism>
<evidence type="ECO:0000313" key="2">
    <source>
        <dbReference type="Proteomes" id="UP000255529"/>
    </source>
</evidence>
<proteinExistence type="predicted"/>
<dbReference type="EMBL" id="UGYN01000002">
    <property type="protein sequence ID" value="SUI44208.1"/>
    <property type="molecule type" value="Genomic_DNA"/>
</dbReference>
<evidence type="ECO:0000313" key="1">
    <source>
        <dbReference type="EMBL" id="SUI44208.1"/>
    </source>
</evidence>
<protein>
    <submittedName>
        <fullName evidence="1">Uncharacterized protein</fullName>
    </submittedName>
</protein>
<reference evidence="1 2" key="1">
    <citation type="submission" date="2018-06" db="EMBL/GenBank/DDBJ databases">
        <authorList>
            <consortium name="Pathogen Informatics"/>
            <person name="Doyle S."/>
        </authorList>
    </citation>
    <scope>NUCLEOTIDE SEQUENCE [LARGE SCALE GENOMIC DNA]</scope>
    <source>
        <strain evidence="1 2">NCTC11544</strain>
    </source>
</reference>
<sequence length="79" mass="8369">MGFLGFRKEARKAVSQGIDAASSDLAEHPVAPSPLITYKQQLTLAALQGLCANPACYGSYDDLPVMATTLASSVLRIQE</sequence>
<accession>A0A379YES9</accession>
<dbReference type="AlphaFoldDB" id="A0A379YES9"/>
<name>A0A379YES9_9GAMM</name>